<dbReference type="RefSeq" id="WP_089891727.1">
    <property type="nucleotide sequence ID" value="NZ_FNGV01000008.1"/>
</dbReference>
<dbReference type="InterPro" id="IPR017853">
    <property type="entry name" value="GH"/>
</dbReference>
<evidence type="ECO:0000313" key="2">
    <source>
        <dbReference type="EMBL" id="SDM41598.1"/>
    </source>
</evidence>
<feature type="chain" id="PRO_5011484299" description="Cellulase (Glycosyl hydrolase family 5)" evidence="1">
    <location>
        <begin position="21"/>
        <end position="368"/>
    </location>
</feature>
<organism evidence="2 3">
    <name type="scientific">Kriegella aquimaris</name>
    <dbReference type="NCBI Taxonomy" id="192904"/>
    <lineage>
        <taxon>Bacteria</taxon>
        <taxon>Pseudomonadati</taxon>
        <taxon>Bacteroidota</taxon>
        <taxon>Flavobacteriia</taxon>
        <taxon>Flavobacteriales</taxon>
        <taxon>Flavobacteriaceae</taxon>
        <taxon>Kriegella</taxon>
    </lineage>
</organism>
<keyword evidence="3" id="KW-1185">Reference proteome</keyword>
<dbReference type="Gene3D" id="3.20.20.80">
    <property type="entry name" value="Glycosidases"/>
    <property type="match status" value="1"/>
</dbReference>
<feature type="signal peptide" evidence="1">
    <location>
        <begin position="1"/>
        <end position="20"/>
    </location>
</feature>
<dbReference type="AlphaFoldDB" id="A0A1G9T1V2"/>
<dbReference type="OrthoDB" id="7813231at2"/>
<reference evidence="2 3" key="1">
    <citation type="submission" date="2016-10" db="EMBL/GenBank/DDBJ databases">
        <authorList>
            <person name="de Groot N.N."/>
        </authorList>
    </citation>
    <scope>NUCLEOTIDE SEQUENCE [LARGE SCALE GENOMIC DNA]</scope>
    <source>
        <strain evidence="2 3">DSM 19886</strain>
    </source>
</reference>
<keyword evidence="1" id="KW-0732">Signal</keyword>
<sequence length="368" mass="41490">MKKHILLSLLIVFGCSISFGNEPPPEKKAGKTVVTIVNDKFLINGELTYKGRTWQGHKIEGLLMNSRMVQGVFDDLNPETVDRWKYPDTKTWDADRNTAEFIAAMGEWYAKGLLAFNINFQGGSPEGYSRVQPWENNAYESDGSLRPAFAKRMARVIEKADELGMIVNLSLFYFGQDERLKDEQAVIAAVDNAVAWIKKKGYTNIILEVANESNNKAYQHAIIGQDRIHELILRVKKNAPNLLVSTSFNGNTLPPDKVVEVSDYVLIHGNGVGDPARITELVAQVRALPSYRPMPIVFNEDDHFDFDKPSNNFVEAVKAYASWGYFDFRMKDEGFDDGYQSVPINWGISSPRKKAFFNKLEEITGGPH</sequence>
<gene>
    <name evidence="2" type="ORF">SAMN04488514_108187</name>
</gene>
<evidence type="ECO:0000256" key="1">
    <source>
        <dbReference type="SAM" id="SignalP"/>
    </source>
</evidence>
<dbReference type="Proteomes" id="UP000199440">
    <property type="component" value="Unassembled WGS sequence"/>
</dbReference>
<accession>A0A1G9T1V2</accession>
<dbReference type="PROSITE" id="PS51257">
    <property type="entry name" value="PROKAR_LIPOPROTEIN"/>
    <property type="match status" value="1"/>
</dbReference>
<dbReference type="EMBL" id="FNGV01000008">
    <property type="protein sequence ID" value="SDM41598.1"/>
    <property type="molecule type" value="Genomic_DNA"/>
</dbReference>
<dbReference type="SUPFAM" id="SSF51445">
    <property type="entry name" value="(Trans)glycosidases"/>
    <property type="match status" value="1"/>
</dbReference>
<protein>
    <recommendedName>
        <fullName evidence="4">Cellulase (Glycosyl hydrolase family 5)</fullName>
    </recommendedName>
</protein>
<proteinExistence type="predicted"/>
<evidence type="ECO:0008006" key="4">
    <source>
        <dbReference type="Google" id="ProtNLM"/>
    </source>
</evidence>
<name>A0A1G9T1V2_9FLAO</name>
<evidence type="ECO:0000313" key="3">
    <source>
        <dbReference type="Proteomes" id="UP000199440"/>
    </source>
</evidence>